<name>A0ACB7PB16_9PEZI</name>
<comment type="caution">
    <text evidence="1">The sequence shown here is derived from an EMBL/GenBank/DDBJ whole genome shotgun (WGS) entry which is preliminary data.</text>
</comment>
<keyword evidence="2" id="KW-1185">Reference proteome</keyword>
<dbReference type="EMBL" id="JAGIZQ010000004">
    <property type="protein sequence ID" value="KAH6632658.1"/>
    <property type="molecule type" value="Genomic_DNA"/>
</dbReference>
<organism evidence="1 2">
    <name type="scientific">Chaetomium tenue</name>
    <dbReference type="NCBI Taxonomy" id="1854479"/>
    <lineage>
        <taxon>Eukaryota</taxon>
        <taxon>Fungi</taxon>
        <taxon>Dikarya</taxon>
        <taxon>Ascomycota</taxon>
        <taxon>Pezizomycotina</taxon>
        <taxon>Sordariomycetes</taxon>
        <taxon>Sordariomycetidae</taxon>
        <taxon>Sordariales</taxon>
        <taxon>Chaetomiaceae</taxon>
        <taxon>Chaetomium</taxon>
    </lineage>
</organism>
<protein>
    <submittedName>
        <fullName evidence="1">Uncharacterized protein</fullName>
    </submittedName>
</protein>
<gene>
    <name evidence="1" type="ORF">F5144DRAFT_574849</name>
</gene>
<evidence type="ECO:0000313" key="2">
    <source>
        <dbReference type="Proteomes" id="UP000724584"/>
    </source>
</evidence>
<proteinExistence type="predicted"/>
<dbReference type="Proteomes" id="UP000724584">
    <property type="component" value="Unassembled WGS sequence"/>
</dbReference>
<reference evidence="1 2" key="1">
    <citation type="journal article" date="2021" name="Nat. Commun.">
        <title>Genetic determinants of endophytism in the Arabidopsis root mycobiome.</title>
        <authorList>
            <person name="Mesny F."/>
            <person name="Miyauchi S."/>
            <person name="Thiergart T."/>
            <person name="Pickel B."/>
            <person name="Atanasova L."/>
            <person name="Karlsson M."/>
            <person name="Huettel B."/>
            <person name="Barry K.W."/>
            <person name="Haridas S."/>
            <person name="Chen C."/>
            <person name="Bauer D."/>
            <person name="Andreopoulos W."/>
            <person name="Pangilinan J."/>
            <person name="LaButti K."/>
            <person name="Riley R."/>
            <person name="Lipzen A."/>
            <person name="Clum A."/>
            <person name="Drula E."/>
            <person name="Henrissat B."/>
            <person name="Kohler A."/>
            <person name="Grigoriev I.V."/>
            <person name="Martin F.M."/>
            <person name="Hacquard S."/>
        </authorList>
    </citation>
    <scope>NUCLEOTIDE SEQUENCE [LARGE SCALE GENOMIC DNA]</scope>
    <source>
        <strain evidence="1 2">MPI-SDFR-AT-0079</strain>
    </source>
</reference>
<sequence length="110" mass="12447">MLGPKLISWGTGYLAWSLCWVGVAVRCGGRWVITERNWPCRSCWRKCCEDGFLVFASWGVLDGGLFTVLCVRCVLVCIAWHCVVLLHSACVDVCKVRVMGPPGRSVWRWR</sequence>
<accession>A0ACB7PB16</accession>
<evidence type="ECO:0000313" key="1">
    <source>
        <dbReference type="EMBL" id="KAH6632658.1"/>
    </source>
</evidence>